<dbReference type="InterPro" id="IPR000182">
    <property type="entry name" value="GNAT_dom"/>
</dbReference>
<name>A0A0F6SEL6_9BACT</name>
<dbReference type="CDD" id="cd04301">
    <property type="entry name" value="NAT_SF"/>
    <property type="match status" value="1"/>
</dbReference>
<dbReference type="GO" id="GO:0005737">
    <property type="term" value="C:cytoplasm"/>
    <property type="evidence" value="ECO:0007669"/>
    <property type="project" value="UniProtKB-SubCell"/>
</dbReference>
<keyword evidence="2 5" id="KW-0963">Cytoplasm</keyword>
<comment type="catalytic activity">
    <reaction evidence="5">
        <text>N-terminal L-alanyl-[ribosomal protein bS18] + acetyl-CoA = N-terminal N(alpha)-acetyl-L-alanyl-[ribosomal protein bS18] + CoA + H(+)</text>
        <dbReference type="Rhea" id="RHEA:43756"/>
        <dbReference type="Rhea" id="RHEA-COMP:10676"/>
        <dbReference type="Rhea" id="RHEA-COMP:10677"/>
        <dbReference type="ChEBI" id="CHEBI:15378"/>
        <dbReference type="ChEBI" id="CHEBI:57287"/>
        <dbReference type="ChEBI" id="CHEBI:57288"/>
        <dbReference type="ChEBI" id="CHEBI:64718"/>
        <dbReference type="ChEBI" id="CHEBI:83683"/>
        <dbReference type="EC" id="2.3.1.266"/>
    </reaction>
</comment>
<dbReference type="Proteomes" id="UP000034883">
    <property type="component" value="Chromosome"/>
</dbReference>
<dbReference type="EC" id="2.3.1.266" evidence="5"/>
<dbReference type="InterPro" id="IPR050680">
    <property type="entry name" value="YpeA/RimI_acetyltransf"/>
</dbReference>
<sequence>MILLEEMRARDLDEVAEVARSGFEHAWTRDAFADELARDVARCRVARTEHGGPIRAYAVWWLVAGEQSLLTVATAPDARRHGLARALLREMLDEGRARGADACFLEVRPSNAPAIALYRSLGFERFDVRARYYDDGEDAWILRAPIADPR</sequence>
<evidence type="ECO:0000259" key="6">
    <source>
        <dbReference type="PROSITE" id="PS51186"/>
    </source>
</evidence>
<dbReference type="STRING" id="927083.DB32_002558"/>
<dbReference type="PANTHER" id="PTHR43420:SF44">
    <property type="entry name" value="ACETYLTRANSFERASE YPEA"/>
    <property type="match status" value="1"/>
</dbReference>
<dbReference type="GO" id="GO:0008999">
    <property type="term" value="F:protein-N-terminal-alanine acetyltransferase activity"/>
    <property type="evidence" value="ECO:0007669"/>
    <property type="project" value="UniProtKB-EC"/>
</dbReference>
<evidence type="ECO:0000256" key="5">
    <source>
        <dbReference type="RuleBase" id="RU363094"/>
    </source>
</evidence>
<reference evidence="7 8" key="1">
    <citation type="submission" date="2015-03" db="EMBL/GenBank/DDBJ databases">
        <title>Genome assembly of Sandaracinus amylolyticus DSM 53668.</title>
        <authorList>
            <person name="Sharma G."/>
            <person name="Subramanian S."/>
        </authorList>
    </citation>
    <scope>NUCLEOTIDE SEQUENCE [LARGE SCALE GENOMIC DNA]</scope>
    <source>
        <strain evidence="7 8">DSM 53668</strain>
    </source>
</reference>
<dbReference type="EMBL" id="CP011125">
    <property type="protein sequence ID" value="AKF05409.1"/>
    <property type="molecule type" value="Genomic_DNA"/>
</dbReference>
<keyword evidence="3 7" id="KW-0808">Transferase</keyword>
<dbReference type="AlphaFoldDB" id="A0A0F6SEL6"/>
<evidence type="ECO:0000256" key="4">
    <source>
        <dbReference type="ARBA" id="ARBA00023315"/>
    </source>
</evidence>
<accession>A0A0F6SEL6</accession>
<proteinExistence type="inferred from homology"/>
<gene>
    <name evidence="7" type="ORF">DB32_002558</name>
</gene>
<dbReference type="PROSITE" id="PS51186">
    <property type="entry name" value="GNAT"/>
    <property type="match status" value="1"/>
</dbReference>
<evidence type="ECO:0000313" key="8">
    <source>
        <dbReference type="Proteomes" id="UP000034883"/>
    </source>
</evidence>
<comment type="function">
    <text evidence="5">Acetylates the N-terminal alanine of ribosomal protein bS18.</text>
</comment>
<feature type="domain" description="N-acetyltransferase" evidence="6">
    <location>
        <begin position="2"/>
        <end position="147"/>
    </location>
</feature>
<dbReference type="NCBIfam" id="TIGR01575">
    <property type="entry name" value="rimI"/>
    <property type="match status" value="1"/>
</dbReference>
<comment type="similarity">
    <text evidence="1 5">Belongs to the acetyltransferase family. RimI subfamily.</text>
</comment>
<protein>
    <recommendedName>
        <fullName evidence="5">[Ribosomal protein bS18]-alanine N-acetyltransferase</fullName>
        <ecNumber evidence="5">2.3.1.266</ecNumber>
    </recommendedName>
</protein>
<organism evidence="7 8">
    <name type="scientific">Sandaracinus amylolyticus</name>
    <dbReference type="NCBI Taxonomy" id="927083"/>
    <lineage>
        <taxon>Bacteria</taxon>
        <taxon>Pseudomonadati</taxon>
        <taxon>Myxococcota</taxon>
        <taxon>Polyangia</taxon>
        <taxon>Polyangiales</taxon>
        <taxon>Sandaracinaceae</taxon>
        <taxon>Sandaracinus</taxon>
    </lineage>
</organism>
<keyword evidence="8" id="KW-1185">Reference proteome</keyword>
<dbReference type="RefSeq" id="WP_083457342.1">
    <property type="nucleotide sequence ID" value="NZ_CP011125.1"/>
</dbReference>
<dbReference type="SUPFAM" id="SSF55729">
    <property type="entry name" value="Acyl-CoA N-acyltransferases (Nat)"/>
    <property type="match status" value="1"/>
</dbReference>
<evidence type="ECO:0000313" key="7">
    <source>
        <dbReference type="EMBL" id="AKF05409.1"/>
    </source>
</evidence>
<dbReference type="PANTHER" id="PTHR43420">
    <property type="entry name" value="ACETYLTRANSFERASE"/>
    <property type="match status" value="1"/>
</dbReference>
<dbReference type="InterPro" id="IPR006464">
    <property type="entry name" value="AcTrfase_RimI/Ard1"/>
</dbReference>
<dbReference type="InterPro" id="IPR016181">
    <property type="entry name" value="Acyl_CoA_acyltransferase"/>
</dbReference>
<dbReference type="OrthoDB" id="529907at2"/>
<evidence type="ECO:0000256" key="1">
    <source>
        <dbReference type="ARBA" id="ARBA00005395"/>
    </source>
</evidence>
<evidence type="ECO:0000256" key="2">
    <source>
        <dbReference type="ARBA" id="ARBA00022490"/>
    </source>
</evidence>
<dbReference type="Gene3D" id="3.40.630.30">
    <property type="match status" value="1"/>
</dbReference>
<dbReference type="Pfam" id="PF00583">
    <property type="entry name" value="Acetyltransf_1"/>
    <property type="match status" value="1"/>
</dbReference>
<evidence type="ECO:0000256" key="3">
    <source>
        <dbReference type="ARBA" id="ARBA00022679"/>
    </source>
</evidence>
<comment type="subcellular location">
    <subcellularLocation>
        <location evidence="5">Cytoplasm</location>
    </subcellularLocation>
</comment>
<dbReference type="KEGG" id="samy:DB32_002558"/>
<keyword evidence="4" id="KW-0012">Acyltransferase</keyword>